<evidence type="ECO:0000256" key="1">
    <source>
        <dbReference type="ARBA" id="ARBA00000968"/>
    </source>
</evidence>
<evidence type="ECO:0000256" key="7">
    <source>
        <dbReference type="ARBA" id="ARBA00022679"/>
    </source>
</evidence>
<dbReference type="EC" id="2.5.1.9" evidence="4 9"/>
<dbReference type="CDD" id="cd00402">
    <property type="entry name" value="Riboflavin_synthase_like"/>
    <property type="match status" value="1"/>
</dbReference>
<evidence type="ECO:0000256" key="8">
    <source>
        <dbReference type="ARBA" id="ARBA00022737"/>
    </source>
</evidence>
<dbReference type="Proteomes" id="UP000535509">
    <property type="component" value="Unassembled WGS sequence"/>
</dbReference>
<evidence type="ECO:0000256" key="5">
    <source>
        <dbReference type="ARBA" id="ARBA00013950"/>
    </source>
</evidence>
<name>A0A5L4IFF9_CAMFE</name>
<protein>
    <recommendedName>
        <fullName evidence="5 9">Riboflavin synthase</fullName>
        <ecNumber evidence="4 9">2.5.1.9</ecNumber>
    </recommendedName>
</protein>
<keyword evidence="7 11" id="KW-0808">Transferase</keyword>
<comment type="function">
    <text evidence="2">Catalyzes the dismutation of two molecules of 6,7-dimethyl-8-ribityllumazine, resulting in the formation of riboflavin and 5-amino-6-(D-ribitylamino)uracil.</text>
</comment>
<keyword evidence="12" id="KW-1185">Reference proteome</keyword>
<dbReference type="AlphaFoldDB" id="A0A5L4IFF9"/>
<dbReference type="PROSITE" id="PS51177">
    <property type="entry name" value="LUMAZINE_BIND"/>
    <property type="match status" value="2"/>
</dbReference>
<sequence length="207" mass="22847">MFNGLIREIAEVIKFDGKTLALKANYKPNLGDSIAVNGACLSVTSVSETGFSVELSSESKEHLALQNYRGKVHIEPAMKLSHRVDGHLMQGHIDAVGEIIKIETLQSGTNFYIKLPSNVMHLVSNKGSIAVDGVSLTINEVFKDSIRLTIIPLSLKDSLFGEFKVGRKVNVETDLLARYADRILSMKDKKNSGDLSWQEADFYASLY</sequence>
<dbReference type="OMA" id="HFVTGHV"/>
<dbReference type="EMBL" id="AABTCC010000011">
    <property type="protein sequence ID" value="EAI8859143.1"/>
    <property type="molecule type" value="Genomic_DNA"/>
</dbReference>
<organism evidence="11 12">
    <name type="scientific">Campylobacter fetus</name>
    <dbReference type="NCBI Taxonomy" id="196"/>
    <lineage>
        <taxon>Bacteria</taxon>
        <taxon>Pseudomonadati</taxon>
        <taxon>Campylobacterota</taxon>
        <taxon>Epsilonproteobacteria</taxon>
        <taxon>Campylobacterales</taxon>
        <taxon>Campylobacteraceae</taxon>
        <taxon>Campylobacter</taxon>
    </lineage>
</organism>
<dbReference type="InterPro" id="IPR017938">
    <property type="entry name" value="Riboflavin_synthase-like_b-brl"/>
</dbReference>
<evidence type="ECO:0000313" key="11">
    <source>
        <dbReference type="EMBL" id="EAI8859143.1"/>
    </source>
</evidence>
<dbReference type="PANTHER" id="PTHR21098:SF12">
    <property type="entry name" value="RIBOFLAVIN SYNTHASE"/>
    <property type="match status" value="1"/>
</dbReference>
<feature type="domain" description="Lumazine-binding" evidence="10">
    <location>
        <begin position="88"/>
        <end position="184"/>
    </location>
</feature>
<reference evidence="11 12" key="1">
    <citation type="submission" date="2018-06" db="EMBL/GenBank/DDBJ databases">
        <authorList>
            <consortium name="PulseNet: The National Subtyping Network for Foodborne Disease Surveillance"/>
            <person name="Tarr C.L."/>
            <person name="Trees E."/>
            <person name="Katz L.S."/>
            <person name="Carleton-Romer H.A."/>
            <person name="Stroika S."/>
            <person name="Kucerova Z."/>
            <person name="Roache K.F."/>
            <person name="Sabol A.L."/>
            <person name="Besser J."/>
            <person name="Gerner-Smidt P."/>
        </authorList>
    </citation>
    <scope>NUCLEOTIDE SEQUENCE [LARGE SCALE GENOMIC DNA]</scope>
    <source>
        <strain evidence="11 12">PNUSAC001503</strain>
    </source>
</reference>
<dbReference type="PANTHER" id="PTHR21098">
    <property type="entry name" value="RIBOFLAVIN SYNTHASE ALPHA CHAIN"/>
    <property type="match status" value="1"/>
</dbReference>
<evidence type="ECO:0000256" key="3">
    <source>
        <dbReference type="ARBA" id="ARBA00004887"/>
    </source>
</evidence>
<dbReference type="InterPro" id="IPR023366">
    <property type="entry name" value="ATP_synth_asu-like_sf"/>
</dbReference>
<dbReference type="GO" id="GO:0009231">
    <property type="term" value="P:riboflavin biosynthetic process"/>
    <property type="evidence" value="ECO:0007669"/>
    <property type="project" value="UniProtKB-KW"/>
</dbReference>
<dbReference type="PIRSF" id="PIRSF000498">
    <property type="entry name" value="Riboflavin_syn_A"/>
    <property type="match status" value="1"/>
</dbReference>
<evidence type="ECO:0000256" key="2">
    <source>
        <dbReference type="ARBA" id="ARBA00002803"/>
    </source>
</evidence>
<dbReference type="NCBIfam" id="NF006767">
    <property type="entry name" value="PRK09289.1"/>
    <property type="match status" value="1"/>
</dbReference>
<evidence type="ECO:0000256" key="6">
    <source>
        <dbReference type="ARBA" id="ARBA00022619"/>
    </source>
</evidence>
<keyword evidence="6" id="KW-0686">Riboflavin biosynthesis</keyword>
<comment type="caution">
    <text evidence="11">The sequence shown here is derived from an EMBL/GenBank/DDBJ whole genome shotgun (WGS) entry which is preliminary data.</text>
</comment>
<comment type="catalytic activity">
    <reaction evidence="1">
        <text>2 6,7-dimethyl-8-(1-D-ribityl)lumazine + H(+) = 5-amino-6-(D-ribitylamino)uracil + riboflavin</text>
        <dbReference type="Rhea" id="RHEA:20772"/>
        <dbReference type="ChEBI" id="CHEBI:15378"/>
        <dbReference type="ChEBI" id="CHEBI:15934"/>
        <dbReference type="ChEBI" id="CHEBI:57986"/>
        <dbReference type="ChEBI" id="CHEBI:58201"/>
        <dbReference type="EC" id="2.5.1.9"/>
    </reaction>
</comment>
<gene>
    <name evidence="11" type="ORF">CX802_04715</name>
</gene>
<accession>A0A5L4IFF9</accession>
<dbReference type="RefSeq" id="WP_002850409.1">
    <property type="nucleotide sequence ID" value="NZ_AACCWR020000009.1"/>
</dbReference>
<dbReference type="SUPFAM" id="SSF63380">
    <property type="entry name" value="Riboflavin synthase domain-like"/>
    <property type="match status" value="2"/>
</dbReference>
<keyword evidence="8" id="KW-0677">Repeat</keyword>
<feature type="domain" description="Lumazine-binding" evidence="10">
    <location>
        <begin position="1"/>
        <end position="87"/>
    </location>
</feature>
<dbReference type="Gene3D" id="2.40.30.20">
    <property type="match status" value="2"/>
</dbReference>
<evidence type="ECO:0000259" key="10">
    <source>
        <dbReference type="PROSITE" id="PS51177"/>
    </source>
</evidence>
<evidence type="ECO:0000256" key="9">
    <source>
        <dbReference type="NCBIfam" id="TIGR00187"/>
    </source>
</evidence>
<proteinExistence type="predicted"/>
<dbReference type="InterPro" id="IPR026017">
    <property type="entry name" value="Lumazine-bd_dom"/>
</dbReference>
<evidence type="ECO:0000313" key="12">
    <source>
        <dbReference type="Proteomes" id="UP000535509"/>
    </source>
</evidence>
<dbReference type="NCBIfam" id="TIGR00187">
    <property type="entry name" value="ribE"/>
    <property type="match status" value="1"/>
</dbReference>
<dbReference type="GeneID" id="61065264"/>
<evidence type="ECO:0000256" key="4">
    <source>
        <dbReference type="ARBA" id="ARBA00012827"/>
    </source>
</evidence>
<dbReference type="GO" id="GO:0004746">
    <property type="term" value="F:riboflavin synthase activity"/>
    <property type="evidence" value="ECO:0007669"/>
    <property type="project" value="UniProtKB-UniRule"/>
</dbReference>
<dbReference type="InterPro" id="IPR001783">
    <property type="entry name" value="Lumazine-bd"/>
</dbReference>
<comment type="pathway">
    <text evidence="3">Cofactor biosynthesis; riboflavin biosynthesis; riboflavin from 2-hydroxy-3-oxobutyl phosphate and 5-amino-6-(D-ribitylamino)uracil: step 2/2.</text>
</comment>
<dbReference type="Pfam" id="PF00677">
    <property type="entry name" value="Lum_binding"/>
    <property type="match status" value="2"/>
</dbReference>